<keyword evidence="3" id="KW-1185">Reference proteome</keyword>
<organism evidence="2 3">
    <name type="scientific">Paraurantiacibacter namhicola</name>
    <dbReference type="NCBI Taxonomy" id="645517"/>
    <lineage>
        <taxon>Bacteria</taxon>
        <taxon>Pseudomonadati</taxon>
        <taxon>Pseudomonadota</taxon>
        <taxon>Alphaproteobacteria</taxon>
        <taxon>Sphingomonadales</taxon>
        <taxon>Erythrobacteraceae</taxon>
        <taxon>Paraurantiacibacter</taxon>
    </lineage>
</organism>
<dbReference type="KEGG" id="anh:A6F65_01761"/>
<evidence type="ECO:0000313" key="3">
    <source>
        <dbReference type="Proteomes" id="UP000092698"/>
    </source>
</evidence>
<dbReference type="PIRSF" id="PIRSF032131">
    <property type="entry name" value="UCP032131"/>
    <property type="match status" value="1"/>
</dbReference>
<dbReference type="STRING" id="645517.A6F65_01761"/>
<feature type="region of interest" description="Disordered" evidence="1">
    <location>
        <begin position="49"/>
        <end position="76"/>
    </location>
</feature>
<reference evidence="2 3" key="1">
    <citation type="submission" date="2016-07" db="EMBL/GenBank/DDBJ databases">
        <title>Complete genome sequence of Altererythrobacter namhicola JCM 16345T, containing esterase-encoding genes.</title>
        <authorList>
            <person name="Cheng H."/>
            <person name="Wu Y.-H."/>
            <person name="Jian S.-L."/>
            <person name="Huo Y.-Y."/>
            <person name="Wang C.-S."/>
            <person name="Xu X.-W."/>
        </authorList>
    </citation>
    <scope>NUCLEOTIDE SEQUENCE [LARGE SCALE GENOMIC DNA]</scope>
    <source>
        <strain evidence="2 3">JCM 16345</strain>
    </source>
</reference>
<protein>
    <submittedName>
        <fullName evidence="2">Uncharacterized protein</fullName>
    </submittedName>
</protein>
<dbReference type="OrthoDB" id="9799894at2"/>
<dbReference type="EMBL" id="CP016545">
    <property type="protein sequence ID" value="ANU08056.1"/>
    <property type="molecule type" value="Genomic_DNA"/>
</dbReference>
<dbReference type="RefSeq" id="WP_067787833.1">
    <property type="nucleotide sequence ID" value="NZ_CP016545.1"/>
</dbReference>
<accession>A0A1C7D992</accession>
<feature type="compositionally biased region" description="Basic and acidic residues" evidence="1">
    <location>
        <begin position="67"/>
        <end position="76"/>
    </location>
</feature>
<dbReference type="Proteomes" id="UP000092698">
    <property type="component" value="Chromosome"/>
</dbReference>
<proteinExistence type="predicted"/>
<dbReference type="Pfam" id="PF06676">
    <property type="entry name" value="DUF1178"/>
    <property type="match status" value="1"/>
</dbReference>
<evidence type="ECO:0000256" key="1">
    <source>
        <dbReference type="SAM" id="MobiDB-lite"/>
    </source>
</evidence>
<name>A0A1C7D992_9SPHN</name>
<dbReference type="InterPro" id="IPR009562">
    <property type="entry name" value="DUF1178"/>
</dbReference>
<evidence type="ECO:0000313" key="2">
    <source>
        <dbReference type="EMBL" id="ANU08056.1"/>
    </source>
</evidence>
<dbReference type="AlphaFoldDB" id="A0A1C7D992"/>
<gene>
    <name evidence="2" type="ORF">A6F65_01761</name>
</gene>
<sequence length="158" mass="16486">MIVFDLSCDSGHAFEAWFRSSSAFADQQARGLVECPHCGSAQVAKAPMAPSVGRKGNQQVAPAKPSAPEKTDKVAGGDLPAEVKDALGKLAEAQAKALKSSTYVGKKFADESRAMHYGEKDAAPIHGEASLADAKELLEEGVTVAPLLVPVAKPDEVN</sequence>